<protein>
    <submittedName>
        <fullName evidence="1">VanW family protein</fullName>
    </submittedName>
</protein>
<accession>A0ABR8U9D5</accession>
<gene>
    <name evidence="1" type="ORF">H9649_08675</name>
</gene>
<dbReference type="PANTHER" id="PTHR35788:SF1">
    <property type="entry name" value="EXPORTED PROTEIN"/>
    <property type="match status" value="1"/>
</dbReference>
<dbReference type="InterPro" id="IPR007391">
    <property type="entry name" value="Vancomycin_resist_VanW"/>
</dbReference>
<organism evidence="1 2">
    <name type="scientific">Sporosarcina quadrami</name>
    <dbReference type="NCBI Taxonomy" id="2762234"/>
    <lineage>
        <taxon>Bacteria</taxon>
        <taxon>Bacillati</taxon>
        <taxon>Bacillota</taxon>
        <taxon>Bacilli</taxon>
        <taxon>Bacillales</taxon>
        <taxon>Caryophanaceae</taxon>
        <taxon>Sporosarcina</taxon>
    </lineage>
</organism>
<dbReference type="Proteomes" id="UP000626786">
    <property type="component" value="Unassembled WGS sequence"/>
</dbReference>
<dbReference type="EMBL" id="JACSQN010000006">
    <property type="protein sequence ID" value="MBD7984652.1"/>
    <property type="molecule type" value="Genomic_DNA"/>
</dbReference>
<dbReference type="PROSITE" id="PS51257">
    <property type="entry name" value="PROKAR_LIPOPROTEIN"/>
    <property type="match status" value="1"/>
</dbReference>
<proteinExistence type="predicted"/>
<keyword evidence="2" id="KW-1185">Reference proteome</keyword>
<dbReference type="Pfam" id="PF04294">
    <property type="entry name" value="VanW"/>
    <property type="match status" value="1"/>
</dbReference>
<name>A0ABR8U9D5_9BACL</name>
<dbReference type="PANTHER" id="PTHR35788">
    <property type="entry name" value="EXPORTED PROTEIN-RELATED"/>
    <property type="match status" value="1"/>
</dbReference>
<comment type="caution">
    <text evidence="1">The sequence shown here is derived from an EMBL/GenBank/DDBJ whole genome shotgun (WGS) entry which is preliminary data.</text>
</comment>
<evidence type="ECO:0000313" key="2">
    <source>
        <dbReference type="Proteomes" id="UP000626786"/>
    </source>
</evidence>
<reference evidence="1 2" key="1">
    <citation type="submission" date="2020-08" db="EMBL/GenBank/DDBJ databases">
        <title>A Genomic Blueprint of the Chicken Gut Microbiome.</title>
        <authorList>
            <person name="Gilroy R."/>
            <person name="Ravi A."/>
            <person name="Getino M."/>
            <person name="Pursley I."/>
            <person name="Horton D.L."/>
            <person name="Alikhan N.-F."/>
            <person name="Baker D."/>
            <person name="Gharbi K."/>
            <person name="Hall N."/>
            <person name="Watson M."/>
            <person name="Adriaenssens E.M."/>
            <person name="Foster-Nyarko E."/>
            <person name="Jarju S."/>
            <person name="Secka A."/>
            <person name="Antonio M."/>
            <person name="Oren A."/>
            <person name="Chaudhuri R."/>
            <person name="La Ragione R.M."/>
            <person name="Hildebrand F."/>
            <person name="Pallen M.J."/>
        </authorList>
    </citation>
    <scope>NUCLEOTIDE SEQUENCE [LARGE SCALE GENOMIC DNA]</scope>
    <source>
        <strain evidence="1 2">Sa2YVA2</strain>
    </source>
</reference>
<dbReference type="InterPro" id="IPR052913">
    <property type="entry name" value="Glycopeptide_resist_protein"/>
</dbReference>
<evidence type="ECO:0000313" key="1">
    <source>
        <dbReference type="EMBL" id="MBD7984652.1"/>
    </source>
</evidence>
<sequence length="332" mass="36985">MMKKWTFALIILCSIGMLGCQKLSEIDQVVEIEETESNLLVGKPIETATELQEDIPEIAPVVIEIIDPNTLETLYTFSPEELGYEEDIETYKGKIVQLAKDLARGTDERTGYDQRMILDRIDEQGGIIKGSPLILLKESQLVERILEATDVGGTVILPIEIFESGYDPGDVPNLDEVMVASYTTYFNQADTGRNRNIELSAQAIHNVIVGSGDYFSFNTVVGPRNEEKGYQPAPEIVNKELVMGIGGGICQTSSTMFNAIDQIPVKYVERHHHSLDIGYVPKGRDATVSYGGLDFRFQNTNEVPFMIKSIYGSQFLTIEIRTAAKFKDSLVR</sequence>